<dbReference type="KEGG" id="llh:I41_15580"/>
<protein>
    <submittedName>
        <fullName evidence="8">Subtilase family protein</fullName>
    </submittedName>
</protein>
<comment type="similarity">
    <text evidence="1 5">Belongs to the peptidase S8 family.</text>
</comment>
<feature type="chain" id="PRO_5022041459" evidence="6">
    <location>
        <begin position="30"/>
        <end position="620"/>
    </location>
</feature>
<dbReference type="InterPro" id="IPR036852">
    <property type="entry name" value="Peptidase_S8/S53_dom_sf"/>
</dbReference>
<comment type="caution">
    <text evidence="5">Lacks conserved residue(s) required for the propagation of feature annotation.</text>
</comment>
<dbReference type="OrthoDB" id="254589at2"/>
<keyword evidence="9" id="KW-1185">Reference proteome</keyword>
<dbReference type="InterPro" id="IPR000209">
    <property type="entry name" value="Peptidase_S8/S53_dom"/>
</dbReference>
<dbReference type="SUPFAM" id="SSF52743">
    <property type="entry name" value="Subtilisin-like"/>
    <property type="match status" value="1"/>
</dbReference>
<reference evidence="8 9" key="1">
    <citation type="submission" date="2019-02" db="EMBL/GenBank/DDBJ databases">
        <title>Deep-cultivation of Planctomycetes and their phenomic and genomic characterization uncovers novel biology.</title>
        <authorList>
            <person name="Wiegand S."/>
            <person name="Jogler M."/>
            <person name="Boedeker C."/>
            <person name="Pinto D."/>
            <person name="Vollmers J."/>
            <person name="Rivas-Marin E."/>
            <person name="Kohn T."/>
            <person name="Peeters S.H."/>
            <person name="Heuer A."/>
            <person name="Rast P."/>
            <person name="Oberbeckmann S."/>
            <person name="Bunk B."/>
            <person name="Jeske O."/>
            <person name="Meyerdierks A."/>
            <person name="Storesund J.E."/>
            <person name="Kallscheuer N."/>
            <person name="Luecker S."/>
            <person name="Lage O.M."/>
            <person name="Pohl T."/>
            <person name="Merkel B.J."/>
            <person name="Hornburger P."/>
            <person name="Mueller R.-W."/>
            <person name="Bruemmer F."/>
            <person name="Labrenz M."/>
            <person name="Spormann A.M."/>
            <person name="Op den Camp H."/>
            <person name="Overmann J."/>
            <person name="Amann R."/>
            <person name="Jetten M.S.M."/>
            <person name="Mascher T."/>
            <person name="Medema M.H."/>
            <person name="Devos D.P."/>
            <person name="Kaster A.-K."/>
            <person name="Ovreas L."/>
            <person name="Rohde M."/>
            <person name="Galperin M.Y."/>
            <person name="Jogler C."/>
        </authorList>
    </citation>
    <scope>NUCLEOTIDE SEQUENCE [LARGE SCALE GENOMIC DNA]</scope>
    <source>
        <strain evidence="8 9">I41</strain>
    </source>
</reference>
<name>A0A517TVI3_9BACT</name>
<keyword evidence="3" id="KW-0378">Hydrolase</keyword>
<organism evidence="8 9">
    <name type="scientific">Lacipirellula limnantheis</name>
    <dbReference type="NCBI Taxonomy" id="2528024"/>
    <lineage>
        <taxon>Bacteria</taxon>
        <taxon>Pseudomonadati</taxon>
        <taxon>Planctomycetota</taxon>
        <taxon>Planctomycetia</taxon>
        <taxon>Pirellulales</taxon>
        <taxon>Lacipirellulaceae</taxon>
        <taxon>Lacipirellula</taxon>
    </lineage>
</organism>
<dbReference type="InterPro" id="IPR050131">
    <property type="entry name" value="Peptidase_S8_subtilisin-like"/>
</dbReference>
<dbReference type="Gene3D" id="2.60.120.380">
    <property type="match status" value="1"/>
</dbReference>
<dbReference type="Pfam" id="PF00082">
    <property type="entry name" value="Peptidase_S8"/>
    <property type="match status" value="1"/>
</dbReference>
<dbReference type="GO" id="GO:0004252">
    <property type="term" value="F:serine-type endopeptidase activity"/>
    <property type="evidence" value="ECO:0007669"/>
    <property type="project" value="InterPro"/>
</dbReference>
<evidence type="ECO:0000256" key="4">
    <source>
        <dbReference type="ARBA" id="ARBA00022825"/>
    </source>
</evidence>
<sequence length="620" mass="64052" precursor="true">MNSTFRRVFRQAVVCALLWSCVDFPFADAAHTGAQAPSLAGASLPGGDAEGRISINADETATASADYVSGPNLGAVTGPFVGTNINSVVGADAFYNHGFEGGNAVIANIEAGHIWSNHEALGHAQQLPNSPLALNEFDRHATWVGMTLGGRSGGASPGAYQVGMAPAAQLYSGAIASQWSGARTAFSFSFNVNAFLDQYRRAFQTGVDGTGRKADVINSSFGGGDITGTSALTVGVDGLANANPRTLFVNSAGNLGAGPDQVGAPGAGYNDLTVAALGANPTYNLPSSFSSGGPNDYADPFNGAFDNARQVVDIAAPGQQLSLAYYGGESGGNGLTDNPSVGGPGPTGPADGPAGGANFYTRGIAGTSFAAPTVAGGAALLYDAAYVEFAGNADARDARVVKAVLMNSATKTSGWNNGQISHPNGLGGVQTGQGLDDRVGAGRMNLDAAFQQYFEGTADLPGTASGNLGLVDEIGWDFGQVLQGTTNDYYFQNDLAAGANFTATLTWFRDRRLEGNAFAFDDSYDDLDLELWSVAGGVPDALISESFSAFNNTEHFSFALPAAGEYALRVRWWGEVFDFSNDLNRESYALAWSTRAIPEPSAALLLILACSAAAMIKTRR</sequence>
<evidence type="ECO:0000313" key="8">
    <source>
        <dbReference type="EMBL" id="QDT72383.1"/>
    </source>
</evidence>
<keyword evidence="2" id="KW-0645">Protease</keyword>
<dbReference type="Gene3D" id="3.40.50.200">
    <property type="entry name" value="Peptidase S8/S53 domain"/>
    <property type="match status" value="1"/>
</dbReference>
<dbReference type="PANTHER" id="PTHR43806">
    <property type="entry name" value="PEPTIDASE S8"/>
    <property type="match status" value="1"/>
</dbReference>
<dbReference type="InterPro" id="IPR023828">
    <property type="entry name" value="Peptidase_S8_Ser-AS"/>
</dbReference>
<keyword evidence="6" id="KW-0732">Signal</keyword>
<dbReference type="GO" id="GO:0006508">
    <property type="term" value="P:proteolysis"/>
    <property type="evidence" value="ECO:0007669"/>
    <property type="project" value="UniProtKB-KW"/>
</dbReference>
<evidence type="ECO:0000256" key="3">
    <source>
        <dbReference type="ARBA" id="ARBA00022801"/>
    </source>
</evidence>
<feature type="signal peptide" evidence="6">
    <location>
        <begin position="1"/>
        <end position="29"/>
    </location>
</feature>
<dbReference type="InterPro" id="IPR008979">
    <property type="entry name" value="Galactose-bd-like_sf"/>
</dbReference>
<dbReference type="PANTHER" id="PTHR43806:SF67">
    <property type="entry name" value="EGF-LIKE DOMAIN-CONTAINING PROTEIN"/>
    <property type="match status" value="1"/>
</dbReference>
<evidence type="ECO:0000256" key="6">
    <source>
        <dbReference type="SAM" id="SignalP"/>
    </source>
</evidence>
<gene>
    <name evidence="8" type="ORF">I41_15580</name>
</gene>
<accession>A0A517TVI3</accession>
<evidence type="ECO:0000256" key="5">
    <source>
        <dbReference type="PROSITE-ProRule" id="PRU01240"/>
    </source>
</evidence>
<dbReference type="PROSITE" id="PS51892">
    <property type="entry name" value="SUBTILASE"/>
    <property type="match status" value="1"/>
</dbReference>
<dbReference type="AlphaFoldDB" id="A0A517TVI3"/>
<dbReference type="RefSeq" id="WP_145431959.1">
    <property type="nucleotide sequence ID" value="NZ_CP036339.1"/>
</dbReference>
<evidence type="ECO:0000313" key="9">
    <source>
        <dbReference type="Proteomes" id="UP000317909"/>
    </source>
</evidence>
<dbReference type="EMBL" id="CP036339">
    <property type="protein sequence ID" value="QDT72383.1"/>
    <property type="molecule type" value="Genomic_DNA"/>
</dbReference>
<dbReference type="Proteomes" id="UP000317909">
    <property type="component" value="Chromosome"/>
</dbReference>
<evidence type="ECO:0000256" key="1">
    <source>
        <dbReference type="ARBA" id="ARBA00011073"/>
    </source>
</evidence>
<proteinExistence type="inferred from homology"/>
<feature type="domain" description="Peptidase S8/S53" evidence="7">
    <location>
        <begin position="135"/>
        <end position="419"/>
    </location>
</feature>
<dbReference type="SUPFAM" id="SSF49785">
    <property type="entry name" value="Galactose-binding domain-like"/>
    <property type="match status" value="1"/>
</dbReference>
<evidence type="ECO:0000259" key="7">
    <source>
        <dbReference type="Pfam" id="PF00082"/>
    </source>
</evidence>
<evidence type="ECO:0000256" key="2">
    <source>
        <dbReference type="ARBA" id="ARBA00022670"/>
    </source>
</evidence>
<dbReference type="PROSITE" id="PS00138">
    <property type="entry name" value="SUBTILASE_SER"/>
    <property type="match status" value="1"/>
</dbReference>
<keyword evidence="4" id="KW-0720">Serine protease</keyword>